<dbReference type="SUPFAM" id="SSF51905">
    <property type="entry name" value="FAD/NAD(P)-binding domain"/>
    <property type="match status" value="1"/>
</dbReference>
<dbReference type="RefSeq" id="WP_106893701.1">
    <property type="nucleotide sequence ID" value="NZ_CP027860.1"/>
</dbReference>
<dbReference type="AlphaFoldDB" id="A0A2P1PY53"/>
<sequence length="466" mass="51900">MGIICPDFDPVPAAENTARTRADTAAAIAAETAFDVLIAGGGPAGSTIATLLARKGWRVCLCEKDAFPRFHIGESLLPMGMPILERLGVLEAVEAIGVIKRGADFPAANERGYNVFHFARSLNPTWPHALQVRRDQFDAVLLDNARRAGVAVQIGGRVQPDAFDLDGVRAQVRFADGRVEAIRARYLVDATGRDTLMGDQLKLKQKNKKHQSAALFAHFRGAVRRPGDDAGNISIYRFPNGWVWLIPLPDDLMSVGAVCYPEYLKQRTTRGTEFLLDTLRSIPDVWSRLEAAEIVGNHHATGNYSYTLSAVAGPRWISVGDASAFVDPIFSSGVFLAMNSAELGAELVDQVLREPSREPALQKHYWRTLQHGIKTFSWFIERFTSPAMRHLFANPRNIWRLEEGLISMLAGDVFRDGGVRKRLLLFKVIYYLHALAMWKEQWPHLRFLKRQTKVAFLGGTTSQDHV</sequence>
<name>A0A2P1PY53_9GAMM</name>
<dbReference type="Proteomes" id="UP000241074">
    <property type="component" value="Chromosome"/>
</dbReference>
<dbReference type="PANTHER" id="PTHR43747:SF1">
    <property type="entry name" value="SLR1998 PROTEIN"/>
    <property type="match status" value="1"/>
</dbReference>
<dbReference type="Pfam" id="PF01494">
    <property type="entry name" value="FAD_binding_3"/>
    <property type="match status" value="1"/>
</dbReference>
<evidence type="ECO:0000259" key="1">
    <source>
        <dbReference type="Pfam" id="PF01494"/>
    </source>
</evidence>
<feature type="domain" description="FAD-binding" evidence="1">
    <location>
        <begin position="35"/>
        <end position="342"/>
    </location>
</feature>
<protein>
    <submittedName>
        <fullName evidence="2">Hydroxylase</fullName>
    </submittedName>
</protein>
<dbReference type="InterPro" id="IPR002938">
    <property type="entry name" value="FAD-bd"/>
</dbReference>
<dbReference type="GO" id="GO:0071949">
    <property type="term" value="F:FAD binding"/>
    <property type="evidence" value="ECO:0007669"/>
    <property type="project" value="InterPro"/>
</dbReference>
<dbReference type="PANTHER" id="PTHR43747">
    <property type="entry name" value="FAD-BINDING PROTEIN"/>
    <property type="match status" value="1"/>
</dbReference>
<proteinExistence type="predicted"/>
<reference evidence="2 3" key="2">
    <citation type="submission" date="2018-03" db="EMBL/GenBank/DDBJ databases">
        <authorList>
            <person name="Keele B.F."/>
        </authorList>
    </citation>
    <scope>NUCLEOTIDE SEQUENCE [LARGE SCALE GENOMIC DNA]</scope>
    <source>
        <strain evidence="2 3">D13</strain>
    </source>
</reference>
<gene>
    <name evidence="2" type="ORF">C7S18_22545</name>
</gene>
<accession>A0A2P1PY53</accession>
<dbReference type="Gene3D" id="3.50.50.60">
    <property type="entry name" value="FAD/NAD(P)-binding domain"/>
    <property type="match status" value="1"/>
</dbReference>
<dbReference type="KEGG" id="xba:C7S18_22545"/>
<dbReference type="InterPro" id="IPR050816">
    <property type="entry name" value="Flavin-dep_Halogenase_NPB"/>
</dbReference>
<reference evidence="2 3" key="1">
    <citation type="submission" date="2018-03" db="EMBL/GenBank/DDBJ databases">
        <title>Ahniella affigens gen. nov., sp. nov., a gammaproteobacterium isolated from sandy soil near a stream.</title>
        <authorList>
            <person name="Ko Y."/>
            <person name="Kim J.-H."/>
        </authorList>
    </citation>
    <scope>NUCLEOTIDE SEQUENCE [LARGE SCALE GENOMIC DNA]</scope>
    <source>
        <strain evidence="2 3">D13</strain>
    </source>
</reference>
<dbReference type="OrthoDB" id="103324at2"/>
<keyword evidence="3" id="KW-1185">Reference proteome</keyword>
<dbReference type="EMBL" id="CP027860">
    <property type="protein sequence ID" value="AVP99782.1"/>
    <property type="molecule type" value="Genomic_DNA"/>
</dbReference>
<dbReference type="InterPro" id="IPR036188">
    <property type="entry name" value="FAD/NAD-bd_sf"/>
</dbReference>
<evidence type="ECO:0000313" key="2">
    <source>
        <dbReference type="EMBL" id="AVP99782.1"/>
    </source>
</evidence>
<dbReference type="PRINTS" id="PR00420">
    <property type="entry name" value="RNGMNOXGNASE"/>
</dbReference>
<evidence type="ECO:0000313" key="3">
    <source>
        <dbReference type="Proteomes" id="UP000241074"/>
    </source>
</evidence>
<organism evidence="2 3">
    <name type="scientific">Ahniella affigens</name>
    <dbReference type="NCBI Taxonomy" id="2021234"/>
    <lineage>
        <taxon>Bacteria</taxon>
        <taxon>Pseudomonadati</taxon>
        <taxon>Pseudomonadota</taxon>
        <taxon>Gammaproteobacteria</taxon>
        <taxon>Lysobacterales</taxon>
        <taxon>Rhodanobacteraceae</taxon>
        <taxon>Ahniella</taxon>
    </lineage>
</organism>